<keyword evidence="2" id="KW-1185">Reference proteome</keyword>
<sequence>MSRLRITARIMLVIRGQMPVETSIRENFNYAEIAQAFFNALQQCRIVLLDNGNLAIGPGDVYEGDAVYALQGAASPCLLRSDELKNRWILISGDVYIASDAFVGFWDNRYDDCDNYIAQNPDQLENFRIR</sequence>
<dbReference type="AlphaFoldDB" id="A0A9P4H333"/>
<dbReference type="Proteomes" id="UP000799777">
    <property type="component" value="Unassembled WGS sequence"/>
</dbReference>
<evidence type="ECO:0000313" key="1">
    <source>
        <dbReference type="EMBL" id="KAF2026122.1"/>
    </source>
</evidence>
<dbReference type="EMBL" id="ML978249">
    <property type="protein sequence ID" value="KAF2026122.1"/>
    <property type="molecule type" value="Genomic_DNA"/>
</dbReference>
<organism evidence="1 2">
    <name type="scientific">Setomelanomma holmii</name>
    <dbReference type="NCBI Taxonomy" id="210430"/>
    <lineage>
        <taxon>Eukaryota</taxon>
        <taxon>Fungi</taxon>
        <taxon>Dikarya</taxon>
        <taxon>Ascomycota</taxon>
        <taxon>Pezizomycotina</taxon>
        <taxon>Dothideomycetes</taxon>
        <taxon>Pleosporomycetidae</taxon>
        <taxon>Pleosporales</taxon>
        <taxon>Pleosporineae</taxon>
        <taxon>Phaeosphaeriaceae</taxon>
        <taxon>Setomelanomma</taxon>
    </lineage>
</organism>
<dbReference type="OrthoDB" id="2157530at2759"/>
<evidence type="ECO:0000313" key="2">
    <source>
        <dbReference type="Proteomes" id="UP000799777"/>
    </source>
</evidence>
<name>A0A9P4H333_9PLEO</name>
<proteinExistence type="predicted"/>
<gene>
    <name evidence="1" type="ORF">EK21DRAFT_116126</name>
</gene>
<accession>A0A9P4H333</accession>
<reference evidence="1" key="1">
    <citation type="journal article" date="2020" name="Stud. Mycol.">
        <title>101 Dothideomycetes genomes: a test case for predicting lifestyles and emergence of pathogens.</title>
        <authorList>
            <person name="Haridas S."/>
            <person name="Albert R."/>
            <person name="Binder M."/>
            <person name="Bloem J."/>
            <person name="Labutti K."/>
            <person name="Salamov A."/>
            <person name="Andreopoulos B."/>
            <person name="Baker S."/>
            <person name="Barry K."/>
            <person name="Bills G."/>
            <person name="Bluhm B."/>
            <person name="Cannon C."/>
            <person name="Castanera R."/>
            <person name="Culley D."/>
            <person name="Daum C."/>
            <person name="Ezra D."/>
            <person name="Gonzalez J."/>
            <person name="Henrissat B."/>
            <person name="Kuo A."/>
            <person name="Liang C."/>
            <person name="Lipzen A."/>
            <person name="Lutzoni F."/>
            <person name="Magnuson J."/>
            <person name="Mondo S."/>
            <person name="Nolan M."/>
            <person name="Ohm R."/>
            <person name="Pangilinan J."/>
            <person name="Park H.-J."/>
            <person name="Ramirez L."/>
            <person name="Alfaro M."/>
            <person name="Sun H."/>
            <person name="Tritt A."/>
            <person name="Yoshinaga Y."/>
            <person name="Zwiers L.-H."/>
            <person name="Turgeon B."/>
            <person name="Goodwin S."/>
            <person name="Spatafora J."/>
            <person name="Crous P."/>
            <person name="Grigoriev I."/>
        </authorList>
    </citation>
    <scope>NUCLEOTIDE SEQUENCE</scope>
    <source>
        <strain evidence="1">CBS 110217</strain>
    </source>
</reference>
<protein>
    <submittedName>
        <fullName evidence="1">Uncharacterized protein</fullName>
    </submittedName>
</protein>
<comment type="caution">
    <text evidence="1">The sequence shown here is derived from an EMBL/GenBank/DDBJ whole genome shotgun (WGS) entry which is preliminary data.</text>
</comment>